<dbReference type="EMBL" id="DAAMUI010000008">
    <property type="protein sequence ID" value="HAC8205879.1"/>
    <property type="molecule type" value="Genomic_DNA"/>
</dbReference>
<dbReference type="InterPro" id="IPR036709">
    <property type="entry name" value="Autotransporte_beta_dom_sf"/>
</dbReference>
<dbReference type="GO" id="GO:0019867">
    <property type="term" value="C:outer membrane"/>
    <property type="evidence" value="ECO:0007669"/>
    <property type="project" value="InterPro"/>
</dbReference>
<accession>A0A704QWD3</accession>
<dbReference type="NCBIfam" id="TIGR01414">
    <property type="entry name" value="autotrans_barl"/>
    <property type="match status" value="1"/>
</dbReference>
<evidence type="ECO:0000313" key="2">
    <source>
        <dbReference type="EMBL" id="HAC8205879.1"/>
    </source>
</evidence>
<dbReference type="SUPFAM" id="SSF103515">
    <property type="entry name" value="Autotransporter"/>
    <property type="match status" value="1"/>
</dbReference>
<dbReference type="InterPro" id="IPR005546">
    <property type="entry name" value="Autotransporte_beta"/>
</dbReference>
<evidence type="ECO:0000313" key="3">
    <source>
        <dbReference type="EMBL" id="HAC8207883.1"/>
    </source>
</evidence>
<comment type="caution">
    <text evidence="2">The sequence shown here is derived from an EMBL/GenBank/DDBJ whole genome shotgun (WGS) entry which is preliminary data.</text>
</comment>
<proteinExistence type="predicted"/>
<dbReference type="Pfam" id="PF03797">
    <property type="entry name" value="Autotransporter"/>
    <property type="match status" value="1"/>
</dbReference>
<protein>
    <submittedName>
        <fullName evidence="2">Autotransporter outer membrane beta-barrel domain-containing protein</fullName>
    </submittedName>
</protein>
<evidence type="ECO:0000259" key="1">
    <source>
        <dbReference type="PROSITE" id="PS51208"/>
    </source>
</evidence>
<dbReference type="Gene3D" id="2.40.128.130">
    <property type="entry name" value="Autotransporter beta-domain"/>
    <property type="match status" value="1"/>
</dbReference>
<feature type="domain" description="Autotransporter" evidence="1">
    <location>
        <begin position="243"/>
        <end position="541"/>
    </location>
</feature>
<gene>
    <name evidence="2" type="ORF">G0G76_12335</name>
    <name evidence="3" type="ORF">G0G76_23315</name>
</gene>
<dbReference type="AlphaFoldDB" id="A0A704QWD3"/>
<dbReference type="PROSITE" id="PS51208">
    <property type="entry name" value="AUTOTRANSPORTER"/>
    <property type="match status" value="1"/>
</dbReference>
<dbReference type="InterPro" id="IPR006315">
    <property type="entry name" value="OM_autotransptr_brl_dom"/>
</dbReference>
<reference evidence="2" key="2">
    <citation type="submission" date="2018-12" db="EMBL/GenBank/DDBJ databases">
        <authorList>
            <consortium name="NCBI Pathogen Detection Project"/>
        </authorList>
    </citation>
    <scope>NUCLEOTIDE SEQUENCE</scope>
    <source>
        <strain evidence="2">CFSAN057139</strain>
    </source>
</reference>
<reference evidence="2" key="1">
    <citation type="journal article" date="2018" name="Genome Biol.">
        <title>SKESA: strategic k-mer extension for scrupulous assemblies.</title>
        <authorList>
            <person name="Souvorov A."/>
            <person name="Agarwala R."/>
            <person name="Lipman D.J."/>
        </authorList>
    </citation>
    <scope>NUCLEOTIDE SEQUENCE</scope>
    <source>
        <strain evidence="2">CFSAN057139</strain>
    </source>
</reference>
<dbReference type="EMBL" id="DAAMUI010000062">
    <property type="protein sequence ID" value="HAC8207883.1"/>
    <property type="molecule type" value="Genomic_DNA"/>
</dbReference>
<organism evidence="2">
    <name type="scientific">Salmonella enterica</name>
    <name type="common">Salmonella choleraesuis</name>
    <dbReference type="NCBI Taxonomy" id="28901"/>
    <lineage>
        <taxon>Bacteria</taxon>
        <taxon>Pseudomonadati</taxon>
        <taxon>Pseudomonadota</taxon>
        <taxon>Gammaproteobacteria</taxon>
        <taxon>Enterobacterales</taxon>
        <taxon>Enterobacteriaceae</taxon>
        <taxon>Salmonella</taxon>
    </lineage>
</organism>
<name>A0A704QWD3_SALER</name>
<sequence>MQIRLHPFLTVYRSSEHPTDNESIIYKIFFGQKKHFCKYPCTFKIRPVNINNSQPGSETTADNVNYMLIAQSSRKAIGQKTASLSVNNSQVDGNITAQSQSDGNAGITLTNGTTVNGKVRLVGSDMILNINDATLKGNIEASSYSESDINDAGTHMTLNLSNTTYRGNIDSNDQDINGNLTINVNNGAIIGGESLDSAIQITGYDTVNFNVNYLAPSLIDTGVVSYFYLNNEEQAEVNSNLATGTLAPIRSGAYIMDDVKYQATDVSSQTTTANEGKTCGVTFYTDDPTPPTPVPEAINAAADIQAAQTGLLASDDMIHRIADGIPHQLDSAKTDRNSHLWLQGMYASSDRTLSDTQHWGWFADAVFTYGDMTYSSNGRDGHLSAGGDYDGRSWLAQGRVGAQVNATRHTWLRPYLTMGHANTHTDSYSDGYSDVSSSKQDGGFAGAGMQAGVSYPLHTVEVKPYVERAYVGQFGAKTDFHTDNYRFAGQNLNEGNAGLGMGMGMGMKFSEKWSANTRTNTEFGHDVDNEVNAYIGVKYQF</sequence>